<evidence type="ECO:0000256" key="7">
    <source>
        <dbReference type="HAMAP-Rule" id="MF_00323"/>
    </source>
</evidence>
<dbReference type="EC" id="4.99.1.9" evidence="7"/>
<dbReference type="UniPathway" id="UPA00252"/>
<evidence type="ECO:0000256" key="2">
    <source>
        <dbReference type="ARBA" id="ARBA00023004"/>
    </source>
</evidence>
<comment type="caution">
    <text evidence="9">The sequence shown here is derived from an EMBL/GenBank/DDBJ whole genome shotgun (WGS) entry which is preliminary data.</text>
</comment>
<comment type="catalytic activity">
    <reaction evidence="6">
        <text>Fe-coproporphyrin III + 2 H(+) = coproporphyrin III + Fe(2+)</text>
        <dbReference type="Rhea" id="RHEA:49572"/>
        <dbReference type="ChEBI" id="CHEBI:15378"/>
        <dbReference type="ChEBI" id="CHEBI:29033"/>
        <dbReference type="ChEBI" id="CHEBI:68438"/>
        <dbReference type="ChEBI" id="CHEBI:131725"/>
        <dbReference type="EC" id="4.99.1.9"/>
    </reaction>
    <physiologicalReaction direction="right-to-left" evidence="6">
        <dbReference type="Rhea" id="RHEA:49574"/>
    </physiologicalReaction>
</comment>
<keyword evidence="3 7" id="KW-0350">Heme biosynthesis</keyword>
<dbReference type="NCBIfam" id="TIGR00109">
    <property type="entry name" value="hemH"/>
    <property type="match status" value="1"/>
</dbReference>
<name>A0A2K2UD10_9ACTN</name>
<dbReference type="Gene3D" id="3.40.50.1400">
    <property type="match status" value="2"/>
</dbReference>
<comment type="pathway">
    <text evidence="1 7 8">Porphyrin-containing compound metabolism; protoheme biosynthesis.</text>
</comment>
<keyword evidence="5 7" id="KW-0627">Porphyrin biosynthesis</keyword>
<dbReference type="InterPro" id="IPR001015">
    <property type="entry name" value="Ferrochelatase"/>
</dbReference>
<keyword evidence="10" id="KW-1185">Reference proteome</keyword>
<dbReference type="EMBL" id="PPEK01000003">
    <property type="protein sequence ID" value="PNV68098.1"/>
    <property type="molecule type" value="Genomic_DNA"/>
</dbReference>
<comment type="caution">
    <text evidence="7">Lacks conserved residue(s) required for the propagation of feature annotation.</text>
</comment>
<feature type="binding site" evidence="7">
    <location>
        <position position="202"/>
    </location>
    <ligand>
        <name>Fe(2+)</name>
        <dbReference type="ChEBI" id="CHEBI:29033"/>
    </ligand>
</feature>
<gene>
    <name evidence="9" type="primary">hemH</name>
    <name evidence="7" type="synonym">cpfC</name>
    <name evidence="9" type="ORF">C2L71_04495</name>
</gene>
<dbReference type="InterPro" id="IPR033644">
    <property type="entry name" value="Ferrochelatase_C"/>
</dbReference>
<evidence type="ECO:0000256" key="1">
    <source>
        <dbReference type="ARBA" id="ARBA00004744"/>
    </source>
</evidence>
<sequence length="347" mass="39096">MVYVAARDRCGVLLVNTGTPTEPRPRAVRKYLAKFLMDRRIAPMNRVAWWCILHAGILPKRGRASAEKYARIWTEEGSPFTIVHTSLQAGLADVLKQEGFDAVVRCGMSYGEPAVTDCVRELKEAGCTHLVVLPLYPQSAYSTTGAVSDGVQRALRKTRWDVPCDFIDNYHDHPTYIGAIAASLQHAGFRIDSDDKVLFSYHSIPLNDIEAGDTYELQTGASSLQIAGELGIDRTRWTIGYQCRFDKNREWLSPFTRDVLSRWAETDAPRVFLICPNFAVDCLETLYDIDYELKPHYLERIAAAGREPGQEALVYVSCLNRSRAHLKVLADVVRPHMKGGRNGRYDR</sequence>
<dbReference type="InterPro" id="IPR019772">
    <property type="entry name" value="Ferrochelatase_AS"/>
</dbReference>
<evidence type="ECO:0000256" key="8">
    <source>
        <dbReference type="RuleBase" id="RU000607"/>
    </source>
</evidence>
<reference evidence="10" key="1">
    <citation type="submission" date="2018-01" db="EMBL/GenBank/DDBJ databases">
        <title>Rubneribacter badeniensis gen. nov., sp. nov., and Colonibacter rubneri, gen. nov., sp. nov., WGS of new members of the Eggerthellaceae.</title>
        <authorList>
            <person name="Danylec N."/>
            <person name="Stoll D.A."/>
            <person name="Doetsch A."/>
            <person name="Kulling S.E."/>
            <person name="Huch M."/>
        </authorList>
    </citation>
    <scope>NUCLEOTIDE SEQUENCE [LARGE SCALE GENOMIC DNA]</scope>
    <source>
        <strain evidence="10">ResAG-96</strain>
    </source>
</reference>
<dbReference type="PANTHER" id="PTHR11108:SF1">
    <property type="entry name" value="FERROCHELATASE, MITOCHONDRIAL"/>
    <property type="match status" value="1"/>
</dbReference>
<dbReference type="SUPFAM" id="SSF53800">
    <property type="entry name" value="Chelatase"/>
    <property type="match status" value="1"/>
</dbReference>
<protein>
    <recommendedName>
        <fullName evidence="7">Coproporphyrin III ferrochelatase</fullName>
        <ecNumber evidence="7">4.99.1.9</ecNumber>
    </recommendedName>
</protein>
<keyword evidence="4 7" id="KW-0456">Lyase</keyword>
<dbReference type="PANTHER" id="PTHR11108">
    <property type="entry name" value="FERROCHELATASE"/>
    <property type="match status" value="1"/>
</dbReference>
<dbReference type="GO" id="GO:0004325">
    <property type="term" value="F:ferrochelatase activity"/>
    <property type="evidence" value="ECO:0007669"/>
    <property type="project" value="UniProtKB-UniRule"/>
</dbReference>
<evidence type="ECO:0000256" key="6">
    <source>
        <dbReference type="ARBA" id="ARBA00024536"/>
    </source>
</evidence>
<dbReference type="GO" id="GO:0046872">
    <property type="term" value="F:metal ion binding"/>
    <property type="evidence" value="ECO:0007669"/>
    <property type="project" value="UniProtKB-UniRule"/>
</dbReference>
<evidence type="ECO:0000256" key="4">
    <source>
        <dbReference type="ARBA" id="ARBA00023239"/>
    </source>
</evidence>
<evidence type="ECO:0000256" key="3">
    <source>
        <dbReference type="ARBA" id="ARBA00023133"/>
    </source>
</evidence>
<dbReference type="RefSeq" id="WP_103264575.1">
    <property type="nucleotide sequence ID" value="NZ_CABMLE010000003.1"/>
</dbReference>
<proteinExistence type="inferred from homology"/>
<comment type="similarity">
    <text evidence="7 8">Belongs to the ferrochelatase family.</text>
</comment>
<dbReference type="CDD" id="cd00419">
    <property type="entry name" value="Ferrochelatase_C"/>
    <property type="match status" value="1"/>
</dbReference>
<evidence type="ECO:0000313" key="9">
    <source>
        <dbReference type="EMBL" id="PNV68098.1"/>
    </source>
</evidence>
<dbReference type="Pfam" id="PF00762">
    <property type="entry name" value="Ferrochelatase"/>
    <property type="match status" value="1"/>
</dbReference>
<dbReference type="AlphaFoldDB" id="A0A2K2UD10"/>
<dbReference type="PROSITE" id="PS00534">
    <property type="entry name" value="FERROCHELATASE"/>
    <property type="match status" value="1"/>
</dbReference>
<dbReference type="Proteomes" id="UP000236197">
    <property type="component" value="Unassembled WGS sequence"/>
</dbReference>
<evidence type="ECO:0000313" key="10">
    <source>
        <dbReference type="Proteomes" id="UP000236197"/>
    </source>
</evidence>
<comment type="subcellular location">
    <subcellularLocation>
        <location evidence="7 8">Cytoplasm</location>
    </subcellularLocation>
</comment>
<dbReference type="InterPro" id="IPR033659">
    <property type="entry name" value="Ferrochelatase_N"/>
</dbReference>
<evidence type="ECO:0000256" key="5">
    <source>
        <dbReference type="ARBA" id="ARBA00023244"/>
    </source>
</evidence>
<dbReference type="HAMAP" id="MF_00323">
    <property type="entry name" value="Ferrochelatase"/>
    <property type="match status" value="1"/>
</dbReference>
<dbReference type="GO" id="GO:0005737">
    <property type="term" value="C:cytoplasm"/>
    <property type="evidence" value="ECO:0007669"/>
    <property type="project" value="UniProtKB-SubCell"/>
</dbReference>
<keyword evidence="2 7" id="KW-0408">Iron</keyword>
<comment type="function">
    <text evidence="7 8">Involved in coproporphyrin-dependent heme b biosynthesis. Catalyzes the insertion of ferrous iron into coproporphyrin III to form Fe-coproporphyrin III.</text>
</comment>
<dbReference type="GO" id="GO:0006783">
    <property type="term" value="P:heme biosynthetic process"/>
    <property type="evidence" value="ECO:0007669"/>
    <property type="project" value="UniProtKB-UniRule"/>
</dbReference>
<keyword evidence="7 8" id="KW-0963">Cytoplasm</keyword>
<dbReference type="CDD" id="cd03411">
    <property type="entry name" value="Ferrochelatase_N"/>
    <property type="match status" value="1"/>
</dbReference>
<feature type="binding site" evidence="7">
    <location>
        <position position="284"/>
    </location>
    <ligand>
        <name>Fe(2+)</name>
        <dbReference type="ChEBI" id="CHEBI:29033"/>
    </ligand>
</feature>
<organism evidence="9 10">
    <name type="scientific">Enteroscipio rubneri</name>
    <dbReference type="NCBI Taxonomy" id="2070686"/>
    <lineage>
        <taxon>Bacteria</taxon>
        <taxon>Bacillati</taxon>
        <taxon>Actinomycetota</taxon>
        <taxon>Coriobacteriia</taxon>
        <taxon>Eggerthellales</taxon>
        <taxon>Eggerthellaceae</taxon>
        <taxon>Enteroscipio</taxon>
    </lineage>
</organism>
<accession>A0A2K2UD10</accession>
<dbReference type="OrthoDB" id="9776380at2"/>
<keyword evidence="7" id="KW-0479">Metal-binding</keyword>